<organism evidence="1 2">
    <name type="scientific">Phyllobacterium zundukense</name>
    <dbReference type="NCBI Taxonomy" id="1867719"/>
    <lineage>
        <taxon>Bacteria</taxon>
        <taxon>Pseudomonadati</taxon>
        <taxon>Pseudomonadota</taxon>
        <taxon>Alphaproteobacteria</taxon>
        <taxon>Hyphomicrobiales</taxon>
        <taxon>Phyllobacteriaceae</taxon>
        <taxon>Phyllobacterium</taxon>
    </lineage>
</organism>
<reference evidence="2" key="1">
    <citation type="journal article" date="2017" name="Int J Environ Stud">
        <title>Does the Miocene-Pliocene relict legume Oxytropis triphylla form nitrogen-fixing nodules with a combination of bacterial strains?</title>
        <authorList>
            <person name="Safronova V."/>
            <person name="Belimov A."/>
            <person name="Sazanova A."/>
            <person name="Kuznetsova I."/>
            <person name="Popova J."/>
            <person name="Andronov E."/>
            <person name="Verkhozina A."/>
            <person name="Tikhonovich I."/>
        </authorList>
    </citation>
    <scope>NUCLEOTIDE SEQUENCE [LARGE SCALE GENOMIC DNA]</scope>
    <source>
        <strain evidence="2">Tri-38</strain>
    </source>
</reference>
<dbReference type="Proteomes" id="UP000232163">
    <property type="component" value="Unassembled WGS sequence"/>
</dbReference>
<comment type="caution">
    <text evidence="1">The sequence shown here is derived from an EMBL/GenBank/DDBJ whole genome shotgun (WGS) entry which is preliminary data.</text>
</comment>
<dbReference type="AlphaFoldDB" id="A0A2N9VZT8"/>
<name>A0A2N9VZT8_9HYPH</name>
<evidence type="ECO:0000313" key="2">
    <source>
        <dbReference type="Proteomes" id="UP000232163"/>
    </source>
</evidence>
<keyword evidence="2" id="KW-1185">Reference proteome</keyword>
<evidence type="ECO:0000313" key="1">
    <source>
        <dbReference type="EMBL" id="PIO45006.1"/>
    </source>
</evidence>
<gene>
    <name evidence="1" type="ORF">B5P45_10115</name>
</gene>
<sequence>MGDFIGRLPGIDLETTFSATLVTRLDDDPFESSRREVWRMYSGSAKPQGLSLTAACGERKAI</sequence>
<accession>A0A2N9VZT8</accession>
<dbReference type="EMBL" id="MZMT01000025">
    <property type="protein sequence ID" value="PIO45006.1"/>
    <property type="molecule type" value="Genomic_DNA"/>
</dbReference>
<proteinExistence type="predicted"/>
<protein>
    <submittedName>
        <fullName evidence="1">Uncharacterized protein</fullName>
    </submittedName>
</protein>
<dbReference type="KEGG" id="pht:BLM14_21755"/>